<dbReference type="AlphaFoldDB" id="A0A5S3PBI0"/>
<name>A0A5S3PBI0_9SPHN</name>
<evidence type="ECO:0000313" key="2">
    <source>
        <dbReference type="Proteomes" id="UP000309668"/>
    </source>
</evidence>
<dbReference type="SUPFAM" id="SSF51126">
    <property type="entry name" value="Pectin lyase-like"/>
    <property type="match status" value="1"/>
</dbReference>
<dbReference type="Gene3D" id="2.160.20.10">
    <property type="entry name" value="Single-stranded right-handed beta-helix, Pectin lyase-like"/>
    <property type="match status" value="1"/>
</dbReference>
<gene>
    <name evidence="1" type="ORF">FEV51_09045</name>
</gene>
<accession>A0A5S3PBI0</accession>
<dbReference type="Proteomes" id="UP000309668">
    <property type="component" value="Unassembled WGS sequence"/>
</dbReference>
<dbReference type="InterPro" id="IPR011050">
    <property type="entry name" value="Pectin_lyase_fold/virulence"/>
</dbReference>
<comment type="caution">
    <text evidence="1">The sequence shown here is derived from an EMBL/GenBank/DDBJ whole genome shotgun (WGS) entry which is preliminary data.</text>
</comment>
<proteinExistence type="predicted"/>
<keyword evidence="2" id="KW-1185">Reference proteome</keyword>
<evidence type="ECO:0000313" key="1">
    <source>
        <dbReference type="EMBL" id="TMM48408.1"/>
    </source>
</evidence>
<sequence length="650" mass="69579">MSGLALPALGLAQRAVQALPALFADLSLRSPAGEIVLLESSGYAAAGKGAARYIADDLCDAALLDAHPRFVFAAANGRIFRLFPEAGSLSAEQGGALGDALSNDQPAIQAAIDYAEAIGARELRFESAHYRIHCPVRTSPAADTRAEDGHPLVVRRTLALRGCAPDRSVLDFRGVGGADPDSNWQTVARSVADSAPAVWRGGGLYVQGDTPRPTTQPRRIARLTLDRLVLQGNRTRTGVATWPADPVTGDGWDISDKAFWSQDCYLGEIHCTDTDMIGWRGEIFYLAGAVDAVRRLSVTRCRFLTTNGNAFNPGVDCDLVARDCEFGDCFQAQEETGKTSAVYRNCLWRDCETLGLGSGPAGGYLYNIAFPTRDEAAAPPATVLDGCRFHSAGLLSIASWVRGHIVTVDTRVHMTGNAAMALRDVDLKIDAWIDRRPSFQALTFYGVYTLTEAVPGAPADTHKQPPTQVRITLRHFRTALAETLGNEWLGIVWAGYIARNCRIAVSGDYASARTPNGGDNPLSMPFVAFTGGTATTAYTPQGIYKGASLSASGVLAPAGPLMALAVTGESALALTLPAYPAGGAAYGYADRQQVRLVKQLDQGSVTFTKGAAPSMAMMATRTLDHRDDWIEFTYNRSRARWEESGFFSTA</sequence>
<evidence type="ECO:0008006" key="3">
    <source>
        <dbReference type="Google" id="ProtNLM"/>
    </source>
</evidence>
<dbReference type="InterPro" id="IPR012334">
    <property type="entry name" value="Pectin_lyas_fold"/>
</dbReference>
<organism evidence="1 2">
    <name type="scientific">Qipengyuania marisflavi</name>
    <dbReference type="NCBI Taxonomy" id="2486356"/>
    <lineage>
        <taxon>Bacteria</taxon>
        <taxon>Pseudomonadati</taxon>
        <taxon>Pseudomonadota</taxon>
        <taxon>Alphaproteobacteria</taxon>
        <taxon>Sphingomonadales</taxon>
        <taxon>Erythrobacteraceae</taxon>
        <taxon>Qipengyuania</taxon>
    </lineage>
</organism>
<dbReference type="OrthoDB" id="501735at2"/>
<reference evidence="1 2" key="1">
    <citation type="submission" date="2019-05" db="EMBL/GenBank/DDBJ databases">
        <title>Erythrobacter marisflavi sp. nov., isolated from isolated from water of an estuary environment.</title>
        <authorList>
            <person name="Yoon J.-H."/>
        </authorList>
    </citation>
    <scope>NUCLEOTIDE SEQUENCE [LARGE SCALE GENOMIC DNA]</scope>
    <source>
        <strain evidence="1 2">KEM-5</strain>
    </source>
</reference>
<dbReference type="EMBL" id="VCAO01000003">
    <property type="protein sequence ID" value="TMM48408.1"/>
    <property type="molecule type" value="Genomic_DNA"/>
</dbReference>
<protein>
    <recommendedName>
        <fullName evidence="3">Right-handed parallel beta-helix repeat-containing protein</fullName>
    </recommendedName>
</protein>
<dbReference type="RefSeq" id="WP_138618058.1">
    <property type="nucleotide sequence ID" value="NZ_VCAO01000003.1"/>
</dbReference>